<dbReference type="AlphaFoldDB" id="A0A1Y6EPF8"/>
<dbReference type="InterPro" id="IPR010281">
    <property type="entry name" value="DUF885"/>
</dbReference>
<dbReference type="Proteomes" id="UP000194450">
    <property type="component" value="Unassembled WGS sequence"/>
</dbReference>
<protein>
    <submittedName>
        <fullName evidence="1">Uncharacterized conserved protein, DUF885 familyt</fullName>
    </submittedName>
</protein>
<dbReference type="PANTHER" id="PTHR33361:SF2">
    <property type="entry name" value="DUF885 DOMAIN-CONTAINING PROTEIN"/>
    <property type="match status" value="1"/>
</dbReference>
<organism evidence="1 2">
    <name type="scientific">Pseudidiomarina planktonica</name>
    <dbReference type="NCBI Taxonomy" id="1323738"/>
    <lineage>
        <taxon>Bacteria</taxon>
        <taxon>Pseudomonadati</taxon>
        <taxon>Pseudomonadota</taxon>
        <taxon>Gammaproteobacteria</taxon>
        <taxon>Alteromonadales</taxon>
        <taxon>Idiomarinaceae</taxon>
        <taxon>Pseudidiomarina</taxon>
    </lineage>
</organism>
<sequence length="606" mass="68366">MWKWIGGIFAVLLVVVSILVVNAIWFKPFSINVFYERAMLKTTLDSPQLLTQLGLLERFGIDGHNARLDDLSVEARAQSYKDLADTYATFSSYSSSDMNQTDSISYAVFDYFLQQQMAGERWQHHGYPVNQLFGVQNTLPSFFVNMHKVNDATGAEHYISRLHAVHDQFIGLINDIQQRAERDIIPPKFVLTASMEQIENFLSGGPGENLLLTSFADKLADTELTEAERTDWLEQAETALTEAVFPAYQNLYASLESLQAQADNTAGVWKLPDGDAYYNHMLKQHTTTDLTANEIHELGLAEVARIQADMQAIFSNQGYTSGTVGELLAQINEQEEFLYPDTDAGREQILADYKSIITDIKTYLGPAFRIRPEADLDVRRVPEFAEKNAPGAYYQSPAIDGSRPGVFFANLYNINDTPTFGMKTLAVHEGIPGHHFQLAIQQELDGLPTFRKFVPFTVYSEGWALYTEQLMYELDLYGNDPFGNLGRLQAELFRAVRLVVDTGIHAKRWTREQAIDYMQANTGMTESSVTSEIERYIVMPGQATSYKIGMLKLVELRNKARTELGSSFDLRDFHDVVLQSGSLPLPILEQVIDQFIEMKLQIEKAA</sequence>
<dbReference type="RefSeq" id="WP_234996250.1">
    <property type="nucleotide sequence ID" value="NZ_FXWH01000001.1"/>
</dbReference>
<dbReference type="EMBL" id="FXWH01000001">
    <property type="protein sequence ID" value="SMQ62392.1"/>
    <property type="molecule type" value="Genomic_DNA"/>
</dbReference>
<keyword evidence="2" id="KW-1185">Reference proteome</keyword>
<evidence type="ECO:0000313" key="1">
    <source>
        <dbReference type="EMBL" id="SMQ62392.1"/>
    </source>
</evidence>
<reference evidence="2" key="1">
    <citation type="submission" date="2017-04" db="EMBL/GenBank/DDBJ databases">
        <authorList>
            <person name="Varghese N."/>
            <person name="Submissions S."/>
        </authorList>
    </citation>
    <scope>NUCLEOTIDE SEQUENCE [LARGE SCALE GENOMIC DNA]</scope>
</reference>
<dbReference type="PANTHER" id="PTHR33361">
    <property type="entry name" value="GLR0591 PROTEIN"/>
    <property type="match status" value="1"/>
</dbReference>
<accession>A0A1Y6EPF8</accession>
<evidence type="ECO:0000313" key="2">
    <source>
        <dbReference type="Proteomes" id="UP000194450"/>
    </source>
</evidence>
<proteinExistence type="predicted"/>
<name>A0A1Y6EPF8_9GAMM</name>
<dbReference type="Pfam" id="PF05960">
    <property type="entry name" value="DUF885"/>
    <property type="match status" value="1"/>
</dbReference>
<gene>
    <name evidence="1" type="ORF">SAMN06297229_0701</name>
</gene>